<evidence type="ECO:0000313" key="6">
    <source>
        <dbReference type="EMBL" id="MBU3830555.1"/>
    </source>
</evidence>
<evidence type="ECO:0000256" key="1">
    <source>
        <dbReference type="ARBA" id="ARBA00007596"/>
    </source>
</evidence>
<dbReference type="Proteomes" id="UP000824247">
    <property type="component" value="Unassembled WGS sequence"/>
</dbReference>
<dbReference type="Gene3D" id="2.20.28.120">
    <property type="entry name" value="Ribosomal protein L33"/>
    <property type="match status" value="1"/>
</dbReference>
<dbReference type="GO" id="GO:0005737">
    <property type="term" value="C:cytoplasm"/>
    <property type="evidence" value="ECO:0007669"/>
    <property type="project" value="UniProtKB-ARBA"/>
</dbReference>
<dbReference type="GO" id="GO:0005840">
    <property type="term" value="C:ribosome"/>
    <property type="evidence" value="ECO:0007669"/>
    <property type="project" value="UniProtKB-KW"/>
</dbReference>
<dbReference type="NCBIfam" id="NF001860">
    <property type="entry name" value="PRK00595.1"/>
    <property type="match status" value="1"/>
</dbReference>
<accession>A0A9E2NVS5</accession>
<dbReference type="Pfam" id="PF00471">
    <property type="entry name" value="Ribosomal_L33"/>
    <property type="match status" value="1"/>
</dbReference>
<evidence type="ECO:0000256" key="5">
    <source>
        <dbReference type="HAMAP-Rule" id="MF_00294"/>
    </source>
</evidence>
<dbReference type="PANTHER" id="PTHR43168:SF6">
    <property type="entry name" value="LARGE RIBOSOMAL SUBUNIT PROTEIN BL33A"/>
    <property type="match status" value="1"/>
</dbReference>
<dbReference type="GO" id="GO:0006412">
    <property type="term" value="P:translation"/>
    <property type="evidence" value="ECO:0007669"/>
    <property type="project" value="UniProtKB-UniRule"/>
</dbReference>
<dbReference type="GO" id="GO:1990904">
    <property type="term" value="C:ribonucleoprotein complex"/>
    <property type="evidence" value="ECO:0007669"/>
    <property type="project" value="UniProtKB-KW"/>
</dbReference>
<evidence type="ECO:0000313" key="7">
    <source>
        <dbReference type="Proteomes" id="UP000824247"/>
    </source>
</evidence>
<sequence length="54" mass="6307">MAIKRGIRLQCSECKHINYLTKKNAKNTPEKLELNKYCNTCKESTIHNEIKAKK</sequence>
<comment type="caution">
    <text evidence="6">The sequence shown here is derived from an EMBL/GenBank/DDBJ whole genome shotgun (WGS) entry which is preliminary data.</text>
</comment>
<dbReference type="PANTHER" id="PTHR43168">
    <property type="entry name" value="50S RIBOSOMAL PROTEIN L33, CHLOROPLASTIC"/>
    <property type="match status" value="1"/>
</dbReference>
<dbReference type="GO" id="GO:0003735">
    <property type="term" value="F:structural constituent of ribosome"/>
    <property type="evidence" value="ECO:0007669"/>
    <property type="project" value="InterPro"/>
</dbReference>
<dbReference type="EMBL" id="JAHLFM010000002">
    <property type="protein sequence ID" value="MBU3830555.1"/>
    <property type="molecule type" value="Genomic_DNA"/>
</dbReference>
<dbReference type="AlphaFoldDB" id="A0A9E2NVS5"/>
<dbReference type="InterPro" id="IPR001705">
    <property type="entry name" value="Ribosomal_bL33"/>
</dbReference>
<comment type="similarity">
    <text evidence="1 5">Belongs to the bacterial ribosomal protein bL33 family.</text>
</comment>
<dbReference type="NCBIfam" id="TIGR01023">
    <property type="entry name" value="rpmG_bact"/>
    <property type="match status" value="1"/>
</dbReference>
<evidence type="ECO:0000256" key="4">
    <source>
        <dbReference type="ARBA" id="ARBA00035176"/>
    </source>
</evidence>
<dbReference type="SUPFAM" id="SSF57829">
    <property type="entry name" value="Zn-binding ribosomal proteins"/>
    <property type="match status" value="1"/>
</dbReference>
<evidence type="ECO:0000256" key="2">
    <source>
        <dbReference type="ARBA" id="ARBA00022980"/>
    </source>
</evidence>
<evidence type="ECO:0000256" key="3">
    <source>
        <dbReference type="ARBA" id="ARBA00023274"/>
    </source>
</evidence>
<organism evidence="6 7">
    <name type="scientific">Candidatus Ureaplasma intestinipullorum</name>
    <dbReference type="NCBI Taxonomy" id="2838770"/>
    <lineage>
        <taxon>Bacteria</taxon>
        <taxon>Bacillati</taxon>
        <taxon>Mycoplasmatota</taxon>
        <taxon>Mycoplasmoidales</taxon>
        <taxon>Mycoplasmoidaceae</taxon>
        <taxon>Ureaplasma</taxon>
    </lineage>
</organism>
<proteinExistence type="inferred from homology"/>
<keyword evidence="2 5" id="KW-0689">Ribosomal protein</keyword>
<keyword evidence="3 5" id="KW-0687">Ribonucleoprotein</keyword>
<dbReference type="InterPro" id="IPR038584">
    <property type="entry name" value="Ribosomal_bL33_sf"/>
</dbReference>
<dbReference type="InterPro" id="IPR018264">
    <property type="entry name" value="Ribosomal_bL33_CS"/>
</dbReference>
<name>A0A9E2NVS5_9BACT</name>
<dbReference type="NCBIfam" id="NF001764">
    <property type="entry name" value="PRK00504.1"/>
    <property type="match status" value="1"/>
</dbReference>
<reference evidence="6" key="1">
    <citation type="journal article" date="2021" name="PeerJ">
        <title>Extensive microbial diversity within the chicken gut microbiome revealed by metagenomics and culture.</title>
        <authorList>
            <person name="Gilroy R."/>
            <person name="Ravi A."/>
            <person name="Getino M."/>
            <person name="Pursley I."/>
            <person name="Horton D.L."/>
            <person name="Alikhan N.F."/>
            <person name="Baker D."/>
            <person name="Gharbi K."/>
            <person name="Hall N."/>
            <person name="Watson M."/>
            <person name="Adriaenssens E.M."/>
            <person name="Foster-Nyarko E."/>
            <person name="Jarju S."/>
            <person name="Secka A."/>
            <person name="Antonio M."/>
            <person name="Oren A."/>
            <person name="Chaudhuri R.R."/>
            <person name="La Ragione R."/>
            <person name="Hildebrand F."/>
            <person name="Pallen M.J."/>
        </authorList>
    </citation>
    <scope>NUCLEOTIDE SEQUENCE</scope>
    <source>
        <strain evidence="6">A5-1222</strain>
    </source>
</reference>
<reference evidence="6" key="2">
    <citation type="submission" date="2021-04" db="EMBL/GenBank/DDBJ databases">
        <authorList>
            <person name="Gilroy R."/>
        </authorList>
    </citation>
    <scope>NUCLEOTIDE SEQUENCE</scope>
    <source>
        <strain evidence="6">A5-1222</strain>
    </source>
</reference>
<dbReference type="InterPro" id="IPR011332">
    <property type="entry name" value="Ribosomal_zn-bd"/>
</dbReference>
<dbReference type="HAMAP" id="MF_00294">
    <property type="entry name" value="Ribosomal_bL33"/>
    <property type="match status" value="1"/>
</dbReference>
<gene>
    <name evidence="5 6" type="primary">rpmG</name>
    <name evidence="6" type="ORF">H9897_00115</name>
</gene>
<protein>
    <recommendedName>
        <fullName evidence="4 5">Large ribosomal subunit protein bL33</fullName>
    </recommendedName>
</protein>
<dbReference type="PROSITE" id="PS00582">
    <property type="entry name" value="RIBOSOMAL_L33"/>
    <property type="match status" value="1"/>
</dbReference>